<dbReference type="AlphaFoldDB" id="A0A9D4FWB6"/>
<accession>A0A9D4FWB6</accession>
<reference evidence="1" key="1">
    <citation type="journal article" date="2019" name="bioRxiv">
        <title>The Genome of the Zebra Mussel, Dreissena polymorpha: A Resource for Invasive Species Research.</title>
        <authorList>
            <person name="McCartney M.A."/>
            <person name="Auch B."/>
            <person name="Kono T."/>
            <person name="Mallez S."/>
            <person name="Zhang Y."/>
            <person name="Obille A."/>
            <person name="Becker A."/>
            <person name="Abrahante J.E."/>
            <person name="Garbe J."/>
            <person name="Badalamenti J.P."/>
            <person name="Herman A."/>
            <person name="Mangelson H."/>
            <person name="Liachko I."/>
            <person name="Sullivan S."/>
            <person name="Sone E.D."/>
            <person name="Koren S."/>
            <person name="Silverstein K.A.T."/>
            <person name="Beckman K.B."/>
            <person name="Gohl D.M."/>
        </authorList>
    </citation>
    <scope>NUCLEOTIDE SEQUENCE</scope>
    <source>
        <strain evidence="1">Duluth1</strain>
        <tissue evidence="1">Whole animal</tissue>
    </source>
</reference>
<sequence>MTPFGKSRYALGEAASVFSQGASFEDISIALRIVLKHFRWGHIAILAELNEYNMAMSAAAFIELTHSGFEPQMQYIRNSSTFEELIIALQNVEGTQK</sequence>
<comment type="caution">
    <text evidence="1">The sequence shown here is derived from an EMBL/GenBank/DDBJ whole genome shotgun (WGS) entry which is preliminary data.</text>
</comment>
<keyword evidence="2" id="KW-1185">Reference proteome</keyword>
<evidence type="ECO:0000313" key="2">
    <source>
        <dbReference type="Proteomes" id="UP000828390"/>
    </source>
</evidence>
<organism evidence="1 2">
    <name type="scientific">Dreissena polymorpha</name>
    <name type="common">Zebra mussel</name>
    <name type="synonym">Mytilus polymorpha</name>
    <dbReference type="NCBI Taxonomy" id="45954"/>
    <lineage>
        <taxon>Eukaryota</taxon>
        <taxon>Metazoa</taxon>
        <taxon>Spiralia</taxon>
        <taxon>Lophotrochozoa</taxon>
        <taxon>Mollusca</taxon>
        <taxon>Bivalvia</taxon>
        <taxon>Autobranchia</taxon>
        <taxon>Heteroconchia</taxon>
        <taxon>Euheterodonta</taxon>
        <taxon>Imparidentia</taxon>
        <taxon>Neoheterodontei</taxon>
        <taxon>Myida</taxon>
        <taxon>Dreissenoidea</taxon>
        <taxon>Dreissenidae</taxon>
        <taxon>Dreissena</taxon>
    </lineage>
</organism>
<dbReference type="Proteomes" id="UP000828390">
    <property type="component" value="Unassembled WGS sequence"/>
</dbReference>
<proteinExistence type="predicted"/>
<reference evidence="1" key="2">
    <citation type="submission" date="2020-11" db="EMBL/GenBank/DDBJ databases">
        <authorList>
            <person name="McCartney M.A."/>
            <person name="Auch B."/>
            <person name="Kono T."/>
            <person name="Mallez S."/>
            <person name="Becker A."/>
            <person name="Gohl D.M."/>
            <person name="Silverstein K.A.T."/>
            <person name="Koren S."/>
            <person name="Bechman K.B."/>
            <person name="Herman A."/>
            <person name="Abrahante J.E."/>
            <person name="Garbe J."/>
        </authorList>
    </citation>
    <scope>NUCLEOTIDE SEQUENCE</scope>
    <source>
        <strain evidence="1">Duluth1</strain>
        <tissue evidence="1">Whole animal</tissue>
    </source>
</reference>
<protein>
    <submittedName>
        <fullName evidence="1">Uncharacterized protein</fullName>
    </submittedName>
</protein>
<dbReference type="EMBL" id="JAIWYP010000006">
    <property type="protein sequence ID" value="KAH3804794.1"/>
    <property type="molecule type" value="Genomic_DNA"/>
</dbReference>
<evidence type="ECO:0000313" key="1">
    <source>
        <dbReference type="EMBL" id="KAH3804794.1"/>
    </source>
</evidence>
<name>A0A9D4FWB6_DREPO</name>
<feature type="non-terminal residue" evidence="1">
    <location>
        <position position="97"/>
    </location>
</feature>
<gene>
    <name evidence="1" type="ORF">DPMN_133083</name>
</gene>